<organism evidence="2 3">
    <name type="scientific">Sporothrix bragantina</name>
    <dbReference type="NCBI Taxonomy" id="671064"/>
    <lineage>
        <taxon>Eukaryota</taxon>
        <taxon>Fungi</taxon>
        <taxon>Dikarya</taxon>
        <taxon>Ascomycota</taxon>
        <taxon>Pezizomycotina</taxon>
        <taxon>Sordariomycetes</taxon>
        <taxon>Sordariomycetidae</taxon>
        <taxon>Ophiostomatales</taxon>
        <taxon>Ophiostomataceae</taxon>
        <taxon>Sporothrix</taxon>
    </lineage>
</organism>
<feature type="compositionally biased region" description="Polar residues" evidence="1">
    <location>
        <begin position="207"/>
        <end position="216"/>
    </location>
</feature>
<proteinExistence type="predicted"/>
<reference evidence="2 3" key="1">
    <citation type="submission" date="2024-01" db="EMBL/GenBank/DDBJ databases">
        <authorList>
            <person name="Allen C."/>
            <person name="Tagirdzhanova G."/>
        </authorList>
    </citation>
    <scope>NUCLEOTIDE SEQUENCE [LARGE SCALE GENOMIC DNA]</scope>
</reference>
<evidence type="ECO:0008006" key="4">
    <source>
        <dbReference type="Google" id="ProtNLM"/>
    </source>
</evidence>
<evidence type="ECO:0000313" key="2">
    <source>
        <dbReference type="EMBL" id="CAK7209204.1"/>
    </source>
</evidence>
<feature type="compositionally biased region" description="Low complexity" evidence="1">
    <location>
        <begin position="160"/>
        <end position="179"/>
    </location>
</feature>
<comment type="caution">
    <text evidence="2">The sequence shown here is derived from an EMBL/GenBank/DDBJ whole genome shotgun (WGS) entry which is preliminary data.</text>
</comment>
<evidence type="ECO:0000256" key="1">
    <source>
        <dbReference type="SAM" id="MobiDB-lite"/>
    </source>
</evidence>
<dbReference type="EMBL" id="CAWUHC010000002">
    <property type="protein sequence ID" value="CAK7209204.1"/>
    <property type="molecule type" value="Genomic_DNA"/>
</dbReference>
<dbReference type="Pfam" id="PF12855">
    <property type="entry name" value="Ecl1"/>
    <property type="match status" value="1"/>
</dbReference>
<gene>
    <name evidence="2" type="ORF">SBRCBS47491_000364</name>
</gene>
<sequence length="247" mass="25975">MANDLMWDHHFCLTCDKQTDGPAYCSESCRLADYEGATSYAPPSGPGSPSWAPSGSSTYRWAMGAAPSARSRQLFSLSPAYDFGNAQPYYGPTSNCSAGPYNYTRQPAPQTAISPSSSSSHYNARHSNIYSSASASMLSLPPTTSSTTATTSVTYHHVLSPSSSHSSLSSMQSGTSSTAGGAMGALSAFANGTTSGTGSHASSQTTYGSAASNSSDLSEKVRSELRKYASSLEQGKLQRQLQRRRSY</sequence>
<protein>
    <recommendedName>
        <fullName evidence="4">Life-span regulatory factor domain-containing protein</fullName>
    </recommendedName>
</protein>
<feature type="region of interest" description="Disordered" evidence="1">
    <location>
        <begin position="159"/>
        <end position="179"/>
    </location>
</feature>
<feature type="region of interest" description="Disordered" evidence="1">
    <location>
        <begin position="101"/>
        <end position="120"/>
    </location>
</feature>
<feature type="compositionally biased region" description="Polar residues" evidence="1">
    <location>
        <begin position="101"/>
        <end position="113"/>
    </location>
</feature>
<keyword evidence="3" id="KW-1185">Reference proteome</keyword>
<name>A0ABP0APN1_9PEZI</name>
<accession>A0ABP0APN1</accession>
<dbReference type="InterPro" id="IPR024368">
    <property type="entry name" value="Ecl1/2/3"/>
</dbReference>
<evidence type="ECO:0000313" key="3">
    <source>
        <dbReference type="Proteomes" id="UP001642406"/>
    </source>
</evidence>
<feature type="compositionally biased region" description="Low complexity" evidence="1">
    <location>
        <begin position="193"/>
        <end position="206"/>
    </location>
</feature>
<dbReference type="Proteomes" id="UP001642406">
    <property type="component" value="Unassembled WGS sequence"/>
</dbReference>
<feature type="region of interest" description="Disordered" evidence="1">
    <location>
        <begin position="193"/>
        <end position="223"/>
    </location>
</feature>